<sequence>MSQSNLPSTLKTYSVLPDNRSSLERALELVLSEALYSINHPYPELLYAYKTQKEVVSNLAAEKQVPIWDTEDTEQVKRNLAGNAWKVRQLSGTKAGLALALESFEFLSEIKSWYQQVPKTEPYSLDIVAWEKGNKPVNVTNAKKLMAYIENTKSERDNIELSLMFGVETSLGLVGARAPSINVKEAQAGANLWPMPKASVSLSIAAAIPPAVTIQPLNLQAFIPVIKSYGQLGITASASHHSFTISPVHAKAII</sequence>
<protein>
    <submittedName>
        <fullName evidence="1">Phage tail P2-like protein</fullName>
    </submittedName>
</protein>
<organism evidence="1 2">
    <name type="scientific">Marinomonas aquiplantarum</name>
    <dbReference type="NCBI Taxonomy" id="491951"/>
    <lineage>
        <taxon>Bacteria</taxon>
        <taxon>Pseudomonadati</taxon>
        <taxon>Pseudomonadota</taxon>
        <taxon>Gammaproteobacteria</taxon>
        <taxon>Oceanospirillales</taxon>
        <taxon>Oceanospirillaceae</taxon>
        <taxon>Marinomonas</taxon>
    </lineage>
</organism>
<evidence type="ECO:0000313" key="1">
    <source>
        <dbReference type="EMBL" id="RBO82632.1"/>
    </source>
</evidence>
<proteinExistence type="predicted"/>
<gene>
    <name evidence="1" type="ORF">DFP76_10597</name>
</gene>
<dbReference type="InterPro" id="IPR006521">
    <property type="entry name" value="Tail_protein_I"/>
</dbReference>
<dbReference type="AlphaFoldDB" id="A0A366CXS1"/>
<dbReference type="Pfam" id="PF09684">
    <property type="entry name" value="Tail_P2_I"/>
    <property type="match status" value="1"/>
</dbReference>
<accession>A0A366CXS1</accession>
<dbReference type="RefSeq" id="WP_181799836.1">
    <property type="nucleotide sequence ID" value="NZ_QNRF01000005.1"/>
</dbReference>
<keyword evidence="2" id="KW-1185">Reference proteome</keyword>
<name>A0A366CXS1_9GAMM</name>
<evidence type="ECO:0000313" key="2">
    <source>
        <dbReference type="Proteomes" id="UP000252086"/>
    </source>
</evidence>
<dbReference type="NCBIfam" id="TIGR01634">
    <property type="entry name" value="tail_P2_I"/>
    <property type="match status" value="1"/>
</dbReference>
<dbReference type="EMBL" id="QNRF01000005">
    <property type="protein sequence ID" value="RBO82632.1"/>
    <property type="molecule type" value="Genomic_DNA"/>
</dbReference>
<reference evidence="1 2" key="1">
    <citation type="submission" date="2018-06" db="EMBL/GenBank/DDBJ databases">
        <title>Genomic Encyclopedia of Type Strains, Phase III (KMG-III): the genomes of soil and plant-associated and newly described type strains.</title>
        <authorList>
            <person name="Whitman W."/>
        </authorList>
    </citation>
    <scope>NUCLEOTIDE SEQUENCE [LARGE SCALE GENOMIC DNA]</scope>
    <source>
        <strain evidence="1 2">CECT 7732</strain>
    </source>
</reference>
<dbReference type="Proteomes" id="UP000252086">
    <property type="component" value="Unassembled WGS sequence"/>
</dbReference>
<comment type="caution">
    <text evidence="1">The sequence shown here is derived from an EMBL/GenBank/DDBJ whole genome shotgun (WGS) entry which is preliminary data.</text>
</comment>